<evidence type="ECO:0000256" key="1">
    <source>
        <dbReference type="SAM" id="Phobius"/>
    </source>
</evidence>
<protein>
    <submittedName>
        <fullName evidence="2">Polyphenol oxidoreductase</fullName>
    </submittedName>
</protein>
<accession>A0A0S2LZB8</accession>
<organism evidence="2 3">
    <name type="scientific">Arthrobacter alpinus</name>
    <dbReference type="NCBI Taxonomy" id="656366"/>
    <lineage>
        <taxon>Bacteria</taxon>
        <taxon>Bacillati</taxon>
        <taxon>Actinomycetota</taxon>
        <taxon>Actinomycetes</taxon>
        <taxon>Micrococcales</taxon>
        <taxon>Micrococcaceae</taxon>
        <taxon>Arthrobacter</taxon>
    </lineage>
</organism>
<reference evidence="2 3" key="2">
    <citation type="journal article" date="2016" name="J. Biotechnol.">
        <title>Complete genome sequence of Arthrobacter alpinus ERGS4:06, a yellow pigmented bacterium tolerant to cold and radiations isolated from Sikkim Himalaya.</title>
        <authorList>
            <person name="Kumar R."/>
            <person name="Singh D."/>
            <person name="Swarnkar M.K."/>
            <person name="Singh A.K."/>
            <person name="Kumar S."/>
        </authorList>
    </citation>
    <scope>NUCLEOTIDE SEQUENCE [LARGE SCALE GENOMIC DNA]</scope>
    <source>
        <strain evidence="2 3">ERGS4:06</strain>
    </source>
</reference>
<dbReference type="GO" id="GO:0005886">
    <property type="term" value="C:plasma membrane"/>
    <property type="evidence" value="ECO:0007669"/>
    <property type="project" value="UniProtKB-SubCell"/>
</dbReference>
<dbReference type="OrthoDB" id="3789452at2"/>
<dbReference type="PANTHER" id="PTHR43471">
    <property type="entry name" value="ABC TRANSPORTER PERMEASE"/>
    <property type="match status" value="1"/>
</dbReference>
<dbReference type="Proteomes" id="UP000059574">
    <property type="component" value="Chromosome"/>
</dbReference>
<feature type="transmembrane region" description="Helical" evidence="1">
    <location>
        <begin position="286"/>
        <end position="311"/>
    </location>
</feature>
<keyword evidence="1" id="KW-0472">Membrane</keyword>
<feature type="transmembrane region" description="Helical" evidence="1">
    <location>
        <begin position="20"/>
        <end position="41"/>
    </location>
</feature>
<reference evidence="3" key="1">
    <citation type="submission" date="2015-11" db="EMBL/GenBank/DDBJ databases">
        <authorList>
            <person name="Kumar R."/>
            <person name="Singh D."/>
            <person name="Swarnkar M.K."/>
            <person name="Singh A.K."/>
            <person name="Kumar S."/>
        </authorList>
    </citation>
    <scope>NUCLEOTIDE SEQUENCE [LARGE SCALE GENOMIC DNA]</scope>
    <source>
        <strain evidence="3">ERGS4:06</strain>
    </source>
</reference>
<dbReference type="GO" id="GO:0140359">
    <property type="term" value="F:ABC-type transporter activity"/>
    <property type="evidence" value="ECO:0007669"/>
    <property type="project" value="InterPro"/>
</dbReference>
<keyword evidence="1" id="KW-0812">Transmembrane</keyword>
<dbReference type="PANTHER" id="PTHR43471:SF14">
    <property type="entry name" value="ABC-2 TYPE TRANSPORT SYSTEM PERMEASE PROTEIN"/>
    <property type="match status" value="1"/>
</dbReference>
<dbReference type="RefSeq" id="WP_062287962.1">
    <property type="nucleotide sequence ID" value="NZ_CP013200.1"/>
</dbReference>
<feature type="transmembrane region" description="Helical" evidence="1">
    <location>
        <begin position="196"/>
        <end position="215"/>
    </location>
</feature>
<dbReference type="Pfam" id="PF12679">
    <property type="entry name" value="ABC2_membrane_2"/>
    <property type="match status" value="1"/>
</dbReference>
<feature type="transmembrane region" description="Helical" evidence="1">
    <location>
        <begin position="172"/>
        <end position="189"/>
    </location>
</feature>
<feature type="transmembrane region" description="Helical" evidence="1">
    <location>
        <begin position="120"/>
        <end position="152"/>
    </location>
</feature>
<sequence length="323" mass="35246">MTEVLVLARKELTDLRRNRFMLVLFIFLAVAVVLSVVVAAADFRLTIADYNHYVDALTAAGSAATAPAPQLFPLQMLRGGVEYLEIIGSLFAVVLGYSIITKERGRGTLHLIFSRPLGRYAFAGGKILSLALLWAVTVTGLFLVVTVTLLLVGNAPLQGSDYLRLALADAHTIGYLIMWSLLAMALASLTRRTGTGLILALVLWLIIVLIIPQIGDTMDPDNQIPGGLFASLQVDKSHEQSVMAHFTGYETTRDLIEQTSVTKHYERATFAYLGIKIDYNQQPLGFIWAGTFNNTLWLLAGLVISVSAALLTGTKKTILRKVP</sequence>
<dbReference type="EMBL" id="CP013200">
    <property type="protein sequence ID" value="ALO66678.1"/>
    <property type="molecule type" value="Genomic_DNA"/>
</dbReference>
<evidence type="ECO:0000313" key="2">
    <source>
        <dbReference type="EMBL" id="ALO66678.1"/>
    </source>
</evidence>
<evidence type="ECO:0000313" key="3">
    <source>
        <dbReference type="Proteomes" id="UP000059574"/>
    </source>
</evidence>
<dbReference type="AlphaFoldDB" id="A0A0S2LZB8"/>
<name>A0A0S2LZB8_9MICC</name>
<gene>
    <name evidence="2" type="ORF">AS189_09455</name>
</gene>
<keyword evidence="1" id="KW-1133">Transmembrane helix</keyword>
<feature type="transmembrane region" description="Helical" evidence="1">
    <location>
        <begin position="83"/>
        <end position="100"/>
    </location>
</feature>
<proteinExistence type="predicted"/>